<organism evidence="7 8">
    <name type="scientific">Clostridium vincentii</name>
    <dbReference type="NCBI Taxonomy" id="52704"/>
    <lineage>
        <taxon>Bacteria</taxon>
        <taxon>Bacillati</taxon>
        <taxon>Bacillota</taxon>
        <taxon>Clostridia</taxon>
        <taxon>Eubacteriales</taxon>
        <taxon>Clostridiaceae</taxon>
        <taxon>Clostridium</taxon>
    </lineage>
</organism>
<comment type="similarity">
    <text evidence="1">Belongs to the peptidase C40 family.</text>
</comment>
<protein>
    <submittedName>
        <fullName evidence="7">Putative endopeptidase p60</fullName>
        <ecNumber evidence="7">3.4.-.-</ecNumber>
    </submittedName>
</protein>
<keyword evidence="4" id="KW-0788">Thiol protease</keyword>
<dbReference type="RefSeq" id="WP_242980588.1">
    <property type="nucleotide sequence ID" value="NZ_PVXQ01000010.1"/>
</dbReference>
<dbReference type="PROSITE" id="PS51935">
    <property type="entry name" value="NLPC_P60"/>
    <property type="match status" value="1"/>
</dbReference>
<reference evidence="7 8" key="1">
    <citation type="submission" date="2018-03" db="EMBL/GenBank/DDBJ databases">
        <title>Genome sequence of Clostridium vincentii DSM 10228.</title>
        <authorList>
            <person name="Poehlein A."/>
            <person name="Daniel R."/>
        </authorList>
    </citation>
    <scope>NUCLEOTIDE SEQUENCE [LARGE SCALE GENOMIC DNA]</scope>
    <source>
        <strain evidence="7 8">DSM 10228</strain>
    </source>
</reference>
<dbReference type="PANTHER" id="PTHR47359:SF3">
    <property type="entry name" value="NLP_P60 DOMAIN-CONTAINING PROTEIN-RELATED"/>
    <property type="match status" value="1"/>
</dbReference>
<keyword evidence="5" id="KW-0732">Signal</keyword>
<dbReference type="Proteomes" id="UP000239471">
    <property type="component" value="Unassembled WGS sequence"/>
</dbReference>
<dbReference type="PANTHER" id="PTHR47359">
    <property type="entry name" value="PEPTIDOGLYCAN DL-ENDOPEPTIDASE CWLO"/>
    <property type="match status" value="1"/>
</dbReference>
<dbReference type="GO" id="GO:0006508">
    <property type="term" value="P:proteolysis"/>
    <property type="evidence" value="ECO:0007669"/>
    <property type="project" value="UniProtKB-KW"/>
</dbReference>
<keyword evidence="3 7" id="KW-0378">Hydrolase</keyword>
<evidence type="ECO:0000256" key="1">
    <source>
        <dbReference type="ARBA" id="ARBA00007074"/>
    </source>
</evidence>
<evidence type="ECO:0000259" key="6">
    <source>
        <dbReference type="PROSITE" id="PS51935"/>
    </source>
</evidence>
<evidence type="ECO:0000256" key="5">
    <source>
        <dbReference type="SAM" id="SignalP"/>
    </source>
</evidence>
<dbReference type="Pfam" id="PF00877">
    <property type="entry name" value="NLPC_P60"/>
    <property type="match status" value="1"/>
</dbReference>
<dbReference type="Gene3D" id="3.90.1720.10">
    <property type="entry name" value="endopeptidase domain like (from Nostoc punctiforme)"/>
    <property type="match status" value="1"/>
</dbReference>
<dbReference type="SUPFAM" id="SSF54001">
    <property type="entry name" value="Cysteine proteinases"/>
    <property type="match status" value="1"/>
</dbReference>
<keyword evidence="8" id="KW-1185">Reference proteome</keyword>
<evidence type="ECO:0000256" key="3">
    <source>
        <dbReference type="ARBA" id="ARBA00022801"/>
    </source>
</evidence>
<comment type="caution">
    <text evidence="7">The sequence shown here is derived from an EMBL/GenBank/DDBJ whole genome shotgun (WGS) entry which is preliminary data.</text>
</comment>
<feature type="domain" description="NlpC/P60" evidence="6">
    <location>
        <begin position="37"/>
        <end position="154"/>
    </location>
</feature>
<sequence length="301" mass="33278">MAKNKRRGKKFLEMLLSILMATIMVSSATPATTNAATVDGQAIVAEAKNHLGKPYEWAGKGPGTFDCSGLTAYIYRQVAGIEIGESTYTQINAGTEVSQAEMQPGDLVFPHDGHVGIYIGNNQMIHSPKAGDVVKISDIYSFWRARIIIATAPNTTLQAAKPIVLAETGEAPVFDANFYANKYSDLRQAFGTNEAQLYNHWITYGIKEGRTASEIFDVKFYLANNKDLINAFGATNYTAAYNHFRNDGFREGRNLSPVFNMGYYSKNNPDLVNAYGKDYSAIMNHFKVYGMNEEVQVKILT</sequence>
<accession>A0A2T0BGU7</accession>
<dbReference type="InterPro" id="IPR000064">
    <property type="entry name" value="NLP_P60_dom"/>
</dbReference>
<dbReference type="InterPro" id="IPR038765">
    <property type="entry name" value="Papain-like_cys_pep_sf"/>
</dbReference>
<evidence type="ECO:0000313" key="7">
    <source>
        <dbReference type="EMBL" id="PRR83063.1"/>
    </source>
</evidence>
<evidence type="ECO:0000313" key="8">
    <source>
        <dbReference type="Proteomes" id="UP000239471"/>
    </source>
</evidence>
<dbReference type="InterPro" id="IPR051794">
    <property type="entry name" value="PG_Endopeptidase_C40"/>
</dbReference>
<keyword evidence="2" id="KW-0645">Protease</keyword>
<dbReference type="EC" id="3.4.-.-" evidence="7"/>
<feature type="chain" id="PRO_5039630491" evidence="5">
    <location>
        <begin position="32"/>
        <end position="301"/>
    </location>
</feature>
<name>A0A2T0BGU7_9CLOT</name>
<feature type="signal peptide" evidence="5">
    <location>
        <begin position="1"/>
        <end position="31"/>
    </location>
</feature>
<dbReference type="GO" id="GO:0008234">
    <property type="term" value="F:cysteine-type peptidase activity"/>
    <property type="evidence" value="ECO:0007669"/>
    <property type="project" value="UniProtKB-KW"/>
</dbReference>
<evidence type="ECO:0000256" key="2">
    <source>
        <dbReference type="ARBA" id="ARBA00022670"/>
    </source>
</evidence>
<evidence type="ECO:0000256" key="4">
    <source>
        <dbReference type="ARBA" id="ARBA00022807"/>
    </source>
</evidence>
<dbReference type="AlphaFoldDB" id="A0A2T0BGU7"/>
<proteinExistence type="inferred from homology"/>
<gene>
    <name evidence="7" type="primary">iap_2</name>
    <name evidence="7" type="ORF">CLVI_13120</name>
</gene>
<dbReference type="EMBL" id="PVXQ01000010">
    <property type="protein sequence ID" value="PRR83063.1"/>
    <property type="molecule type" value="Genomic_DNA"/>
</dbReference>